<name>A0ABT1N549_9GAMM</name>
<dbReference type="Proteomes" id="UP001524460">
    <property type="component" value="Unassembled WGS sequence"/>
</dbReference>
<gene>
    <name evidence="3" type="ORF">NHN17_09845</name>
</gene>
<dbReference type="Gene3D" id="1.10.10.10">
    <property type="entry name" value="Winged helix-like DNA-binding domain superfamily/Winged helix DNA-binding domain"/>
    <property type="match status" value="2"/>
</dbReference>
<keyword evidence="4" id="KW-1185">Reference proteome</keyword>
<feature type="domain" description="Initiator Rep protein WH1" evidence="2">
    <location>
        <begin position="19"/>
        <end position="169"/>
    </location>
</feature>
<comment type="similarity">
    <text evidence="1">Belongs to the initiator RepB protein family.</text>
</comment>
<dbReference type="InterPro" id="IPR000525">
    <property type="entry name" value="Initiator_Rep_WH1"/>
</dbReference>
<dbReference type="Pfam" id="PF21205">
    <property type="entry name" value="Rep3_C"/>
    <property type="match status" value="1"/>
</dbReference>
<dbReference type="InterPro" id="IPR036390">
    <property type="entry name" value="WH_DNA-bd_sf"/>
</dbReference>
<accession>A0ABT1N549</accession>
<dbReference type="InterPro" id="IPR036388">
    <property type="entry name" value="WH-like_DNA-bd_sf"/>
</dbReference>
<comment type="caution">
    <text evidence="3">The sequence shown here is derived from an EMBL/GenBank/DDBJ whole genome shotgun (WGS) entry which is preliminary data.</text>
</comment>
<evidence type="ECO:0000256" key="1">
    <source>
        <dbReference type="ARBA" id="ARBA00038283"/>
    </source>
</evidence>
<dbReference type="RefSeq" id="WP_255042233.1">
    <property type="nucleotide sequence ID" value="NZ_JANEYT010000018.1"/>
</dbReference>
<dbReference type="Pfam" id="PF01051">
    <property type="entry name" value="Rep3_N"/>
    <property type="match status" value="1"/>
</dbReference>
<protein>
    <submittedName>
        <fullName evidence="3">Replication initiation protein</fullName>
    </submittedName>
</protein>
<sequence length="347" mass="40080">MAQQVIRSANFSDVDYKYFKKSHELVFSQLALTPLEHDLFALMLTQLNKEHWADDSMPDIRVSPRYEFGSDVLCEWLGVEKKHIYTYIYEPSERLSSKKIGVLNDEKKKFDFIPLFQRISYEDGTLTMVPNFELMEQYLGLSKGHSQIPQGTFRSLNKEHAKRLYAMICRFKDYGKLKSFQIEELHGLFGLLNEKGQLAKPSYKSNSEFFRKLLKPTIKEISEKEAGITFHIDEKSGNFGYQPIKTGRKITGVKFLYTWNVQKAEPKPKQEALENITGRQLLLTYELVSTFEPDQPGNPSSQELIDMMNNINFFIGTGKTFDERLMVNYGMALAEAHARETEVATDS</sequence>
<proteinExistence type="inferred from homology"/>
<evidence type="ECO:0000313" key="4">
    <source>
        <dbReference type="Proteomes" id="UP001524460"/>
    </source>
</evidence>
<reference evidence="3 4" key="1">
    <citation type="submission" date="2022-07" db="EMBL/GenBank/DDBJ databases">
        <title>Photobacterium pectinilyticum sp. nov., a marine bacterium isolated from surface seawater of Qingdao offshore.</title>
        <authorList>
            <person name="Wang X."/>
        </authorList>
    </citation>
    <scope>NUCLEOTIDE SEQUENCE [LARGE SCALE GENOMIC DNA]</scope>
    <source>
        <strain evidence="3 4">ZSDE20</strain>
    </source>
</reference>
<organism evidence="3 4">
    <name type="scientific">Photobacterium pectinilyticum</name>
    <dbReference type="NCBI Taxonomy" id="2906793"/>
    <lineage>
        <taxon>Bacteria</taxon>
        <taxon>Pseudomonadati</taxon>
        <taxon>Pseudomonadota</taxon>
        <taxon>Gammaproteobacteria</taxon>
        <taxon>Vibrionales</taxon>
        <taxon>Vibrionaceae</taxon>
        <taxon>Photobacterium</taxon>
    </lineage>
</organism>
<dbReference type="EMBL" id="JANEYT010000018">
    <property type="protein sequence ID" value="MCQ1058359.1"/>
    <property type="molecule type" value="Genomic_DNA"/>
</dbReference>
<evidence type="ECO:0000259" key="2">
    <source>
        <dbReference type="Pfam" id="PF01051"/>
    </source>
</evidence>
<dbReference type="SUPFAM" id="SSF46785">
    <property type="entry name" value="Winged helix' DNA-binding domain"/>
    <property type="match status" value="2"/>
</dbReference>
<evidence type="ECO:0000313" key="3">
    <source>
        <dbReference type="EMBL" id="MCQ1058359.1"/>
    </source>
</evidence>